<dbReference type="Pfam" id="PF00295">
    <property type="entry name" value="Glyco_hydro_28"/>
    <property type="match status" value="1"/>
</dbReference>
<feature type="chain" id="PRO_5024343712" description="Pectate lyase superfamily protein domain-containing protein" evidence="10">
    <location>
        <begin position="25"/>
        <end position="397"/>
    </location>
</feature>
<evidence type="ECO:0000256" key="6">
    <source>
        <dbReference type="ARBA" id="ARBA00023295"/>
    </source>
</evidence>
<keyword evidence="12" id="KW-1185">Reference proteome</keyword>
<keyword evidence="3" id="KW-0134">Cell wall</keyword>
<dbReference type="InterPro" id="IPR012334">
    <property type="entry name" value="Pectin_lyas_fold"/>
</dbReference>
<comment type="subcellular location">
    <subcellularLocation>
        <location evidence="1">Secreted</location>
        <location evidence="1">Cell wall</location>
    </subcellularLocation>
</comment>
<evidence type="ECO:0000256" key="5">
    <source>
        <dbReference type="ARBA" id="ARBA00022801"/>
    </source>
</evidence>
<name>A0A5N6RVT5_9ROSI</name>
<dbReference type="InterPro" id="IPR000743">
    <property type="entry name" value="Glyco_hydro_28"/>
</dbReference>
<evidence type="ECO:0000256" key="2">
    <source>
        <dbReference type="ARBA" id="ARBA00008834"/>
    </source>
</evidence>
<dbReference type="InterPro" id="IPR011050">
    <property type="entry name" value="Pectin_lyase_fold/virulence"/>
</dbReference>
<accession>A0A5N6RVT5</accession>
<evidence type="ECO:0000256" key="10">
    <source>
        <dbReference type="SAM" id="SignalP"/>
    </source>
</evidence>
<keyword evidence="7" id="KW-0961">Cell wall biogenesis/degradation</keyword>
<keyword evidence="10" id="KW-0732">Signal</keyword>
<feature type="signal peptide" evidence="10">
    <location>
        <begin position="1"/>
        <end position="24"/>
    </location>
</feature>
<evidence type="ECO:0000256" key="1">
    <source>
        <dbReference type="ARBA" id="ARBA00004191"/>
    </source>
</evidence>
<feature type="active site" evidence="8">
    <location>
        <position position="245"/>
    </location>
</feature>
<dbReference type="FunFam" id="2.160.20.10:FF:000004">
    <property type="entry name" value="Pectin lyase-like superfamily protein"/>
    <property type="match status" value="1"/>
</dbReference>
<comment type="similarity">
    <text evidence="2 9">Belongs to the glycosyl hydrolase 28 family.</text>
</comment>
<sequence>MSSISAFRFVCFMFFVAWINEVGAGKIVFDVTKYGAVADGKTDNSKVFQNVFDKACQSEGYSSVLIPDGKYMLGPVLFAGPCKGPIELVINGALISDTDVGSYGNKLFHWITFYRIDRLAVVGGGSLDGRGPSAWPHNTCSKSKSCNPLPSSMGFNFVNNSRVTHLSSINSMGVHMNLYRCSGMKFDNIHLIAPEDSPNTDGIHIGESTNIDISSSVIATGDDCVSLSPGCSSINVTDVWCGPGHGISVGSLGRMANEEDVSGLTVTNCTFTGTQNGLRVKTWASSFASNAFDLTFQNIRMENVYNPIVIDQQYCPYDNCQKGNSQVQIQNVKYRNIWGTSRSKIAVALECSQSKPCQKIELSNIELVYSGAGGPASSSCNNANGAAYGPQKPPSCI</sequence>
<dbReference type="AlphaFoldDB" id="A0A5N6RVT5"/>
<dbReference type="EMBL" id="CM017328">
    <property type="protein sequence ID" value="KAE8125440.1"/>
    <property type="molecule type" value="Genomic_DNA"/>
</dbReference>
<keyword evidence="4" id="KW-0964">Secreted</keyword>
<evidence type="ECO:0000256" key="8">
    <source>
        <dbReference type="PROSITE-ProRule" id="PRU10052"/>
    </source>
</evidence>
<dbReference type="GO" id="GO:0071555">
    <property type="term" value="P:cell wall organization"/>
    <property type="evidence" value="ECO:0007669"/>
    <property type="project" value="UniProtKB-KW"/>
</dbReference>
<dbReference type="Gene3D" id="2.160.20.10">
    <property type="entry name" value="Single-stranded right-handed beta-helix, Pectin lyase-like"/>
    <property type="match status" value="1"/>
</dbReference>
<dbReference type="GO" id="GO:0004650">
    <property type="term" value="F:polygalacturonase activity"/>
    <property type="evidence" value="ECO:0007669"/>
    <property type="project" value="InterPro"/>
</dbReference>
<gene>
    <name evidence="11" type="ORF">FH972_020247</name>
</gene>
<dbReference type="PROSITE" id="PS00502">
    <property type="entry name" value="POLYGALACTURONASE"/>
    <property type="match status" value="1"/>
</dbReference>
<evidence type="ECO:0000256" key="3">
    <source>
        <dbReference type="ARBA" id="ARBA00022512"/>
    </source>
</evidence>
<evidence type="ECO:0000313" key="12">
    <source>
        <dbReference type="Proteomes" id="UP000327013"/>
    </source>
</evidence>
<evidence type="ECO:0000256" key="4">
    <source>
        <dbReference type="ARBA" id="ARBA00022525"/>
    </source>
</evidence>
<keyword evidence="5 9" id="KW-0378">Hydrolase</keyword>
<proteinExistence type="inferred from homology"/>
<reference evidence="11 12" key="1">
    <citation type="submission" date="2019-06" db="EMBL/GenBank/DDBJ databases">
        <title>A chromosomal-level reference genome of Carpinus fangiana (Coryloideae, Betulaceae).</title>
        <authorList>
            <person name="Yang X."/>
            <person name="Wang Z."/>
            <person name="Zhang L."/>
            <person name="Hao G."/>
            <person name="Liu J."/>
            <person name="Yang Y."/>
        </authorList>
    </citation>
    <scope>NUCLEOTIDE SEQUENCE [LARGE SCALE GENOMIC DNA]</scope>
    <source>
        <strain evidence="11">Cfa_2016G</strain>
        <tissue evidence="11">Leaf</tissue>
    </source>
</reference>
<dbReference type="GO" id="GO:0005975">
    <property type="term" value="P:carbohydrate metabolic process"/>
    <property type="evidence" value="ECO:0007669"/>
    <property type="project" value="InterPro"/>
</dbReference>
<evidence type="ECO:0000313" key="11">
    <source>
        <dbReference type="EMBL" id="KAE8125440.1"/>
    </source>
</evidence>
<dbReference type="SUPFAM" id="SSF51126">
    <property type="entry name" value="Pectin lyase-like"/>
    <property type="match status" value="1"/>
</dbReference>
<evidence type="ECO:0000256" key="9">
    <source>
        <dbReference type="RuleBase" id="RU361169"/>
    </source>
</evidence>
<protein>
    <recommendedName>
        <fullName evidence="13">Pectate lyase superfamily protein domain-containing protein</fullName>
    </recommendedName>
</protein>
<dbReference type="OrthoDB" id="187139at2759"/>
<evidence type="ECO:0000256" key="7">
    <source>
        <dbReference type="ARBA" id="ARBA00023316"/>
    </source>
</evidence>
<dbReference type="SMART" id="SM00710">
    <property type="entry name" value="PbH1"/>
    <property type="match status" value="4"/>
</dbReference>
<organism evidence="11 12">
    <name type="scientific">Carpinus fangiana</name>
    <dbReference type="NCBI Taxonomy" id="176857"/>
    <lineage>
        <taxon>Eukaryota</taxon>
        <taxon>Viridiplantae</taxon>
        <taxon>Streptophyta</taxon>
        <taxon>Embryophyta</taxon>
        <taxon>Tracheophyta</taxon>
        <taxon>Spermatophyta</taxon>
        <taxon>Magnoliopsida</taxon>
        <taxon>eudicotyledons</taxon>
        <taxon>Gunneridae</taxon>
        <taxon>Pentapetalae</taxon>
        <taxon>rosids</taxon>
        <taxon>fabids</taxon>
        <taxon>Fagales</taxon>
        <taxon>Betulaceae</taxon>
        <taxon>Carpinus</taxon>
    </lineage>
</organism>
<dbReference type="InterPro" id="IPR006626">
    <property type="entry name" value="PbH1"/>
</dbReference>
<dbReference type="Proteomes" id="UP000327013">
    <property type="component" value="Chromosome 8"/>
</dbReference>
<keyword evidence="6 9" id="KW-0326">Glycosidase</keyword>
<evidence type="ECO:0008006" key="13">
    <source>
        <dbReference type="Google" id="ProtNLM"/>
    </source>
</evidence>
<dbReference type="PANTHER" id="PTHR31375">
    <property type="match status" value="1"/>
</dbReference>